<evidence type="ECO:0000313" key="1">
    <source>
        <dbReference type="EMBL" id="EFU79864.1"/>
    </source>
</evidence>
<name>E6LZ08_9ACTO</name>
<sequence>MYFQPIFRREALSNAGAYPEYETTAFVNHEIFPPLKDAITQ</sequence>
<reference evidence="1 2" key="1">
    <citation type="submission" date="2010-12" db="EMBL/GenBank/DDBJ databases">
        <authorList>
            <person name="Muzny D."/>
            <person name="Qin X."/>
            <person name="Deng J."/>
            <person name="Jiang H."/>
            <person name="Liu Y."/>
            <person name="Qu J."/>
            <person name="Song X.-Z."/>
            <person name="Zhang L."/>
            <person name="Thornton R."/>
            <person name="Coyle M."/>
            <person name="Francisco L."/>
            <person name="Jackson L."/>
            <person name="Javaid M."/>
            <person name="Korchina V."/>
            <person name="Kovar C."/>
            <person name="Mata R."/>
            <person name="Mathew T."/>
            <person name="Ngo R."/>
            <person name="Nguyen L."/>
            <person name="Nguyen N."/>
            <person name="Okwuonu G."/>
            <person name="Ongeri F."/>
            <person name="Pham C."/>
            <person name="Simmons D."/>
            <person name="Wilczek-Boney K."/>
            <person name="Hale W."/>
            <person name="Jakkamsetti A."/>
            <person name="Pham P."/>
            <person name="Ruth R."/>
            <person name="San Lucas F."/>
            <person name="Warren J."/>
            <person name="Zhang J."/>
            <person name="Zhao Z."/>
            <person name="Zhou C."/>
            <person name="Zhu D."/>
            <person name="Lee S."/>
            <person name="Bess C."/>
            <person name="Blankenburg K."/>
            <person name="Forbes L."/>
            <person name="Fu Q."/>
            <person name="Gubbala S."/>
            <person name="Hirani K."/>
            <person name="Jayaseelan J.C."/>
            <person name="Lara F."/>
            <person name="Munidasa M."/>
            <person name="Palculict T."/>
            <person name="Patil S."/>
            <person name="Pu L.-L."/>
            <person name="Saada N."/>
            <person name="Tang L."/>
            <person name="Weissenberger G."/>
            <person name="Zhu Y."/>
            <person name="Hemphill L."/>
            <person name="Shang Y."/>
            <person name="Youmans B."/>
            <person name="Ayvaz T."/>
            <person name="Ross M."/>
            <person name="Santibanez J."/>
            <person name="Aqrawi P."/>
            <person name="Gross S."/>
            <person name="Joshi V."/>
            <person name="Fowler G."/>
            <person name="Nazareth L."/>
            <person name="Reid J."/>
            <person name="Worley K."/>
            <person name="Petrosino J."/>
            <person name="Highlander S."/>
            <person name="Gibbs R."/>
        </authorList>
    </citation>
    <scope>NUCLEOTIDE SEQUENCE [LARGE SCALE GENOMIC DNA]</scope>
    <source>
        <strain evidence="1 2">ATCC 51333</strain>
    </source>
</reference>
<proteinExistence type="predicted"/>
<accession>E6LZ08</accession>
<gene>
    <name evidence="1" type="ORF">HMPREF0388_1095</name>
</gene>
<dbReference type="EMBL" id="AEPY01000009">
    <property type="protein sequence ID" value="EFU79864.1"/>
    <property type="molecule type" value="Genomic_DNA"/>
</dbReference>
<dbReference type="AlphaFoldDB" id="E6LZ08"/>
<comment type="caution">
    <text evidence="1">The sequence shown here is derived from an EMBL/GenBank/DDBJ whole genome shotgun (WGS) entry which is preliminary data.</text>
</comment>
<evidence type="ECO:0000313" key="2">
    <source>
        <dbReference type="Proteomes" id="UP000005573"/>
    </source>
</evidence>
<organism evidence="1 2">
    <name type="scientific">Mobiluncus curtisii ATCC 51333</name>
    <dbReference type="NCBI Taxonomy" id="887326"/>
    <lineage>
        <taxon>Bacteria</taxon>
        <taxon>Bacillati</taxon>
        <taxon>Actinomycetota</taxon>
        <taxon>Actinomycetes</taxon>
        <taxon>Actinomycetales</taxon>
        <taxon>Actinomycetaceae</taxon>
        <taxon>Mobiluncus</taxon>
    </lineage>
</organism>
<protein>
    <submittedName>
        <fullName evidence="1">Uncharacterized protein</fullName>
    </submittedName>
</protein>
<dbReference type="Proteomes" id="UP000005573">
    <property type="component" value="Unassembled WGS sequence"/>
</dbReference>
<dbReference type="HOGENOM" id="CLU_3272880_0_0_11"/>